<dbReference type="PANTHER" id="PTHR48021">
    <property type="match status" value="1"/>
</dbReference>
<evidence type="ECO:0000313" key="10">
    <source>
        <dbReference type="EMBL" id="CAH0546001.1"/>
    </source>
</evidence>
<dbReference type="EMBL" id="OV121132">
    <property type="protein sequence ID" value="CAH0546001.1"/>
    <property type="molecule type" value="Genomic_DNA"/>
</dbReference>
<feature type="domain" description="Major facilitator superfamily (MFS) profile" evidence="9">
    <location>
        <begin position="44"/>
        <end position="548"/>
    </location>
</feature>
<feature type="transmembrane region" description="Helical" evidence="8">
    <location>
        <begin position="615"/>
        <end position="641"/>
    </location>
</feature>
<dbReference type="SUPFAM" id="SSF103473">
    <property type="entry name" value="MFS general substrate transporter"/>
    <property type="match status" value="2"/>
</dbReference>
<feature type="transmembrane region" description="Helical" evidence="8">
    <location>
        <begin position="582"/>
        <end position="603"/>
    </location>
</feature>
<keyword evidence="4" id="KW-0762">Sugar transport</keyword>
<dbReference type="GO" id="GO:0005886">
    <property type="term" value="C:plasma membrane"/>
    <property type="evidence" value="ECO:0007669"/>
    <property type="project" value="UniProtKB-SubCell"/>
</dbReference>
<evidence type="ECO:0000256" key="5">
    <source>
        <dbReference type="ARBA" id="ARBA00022692"/>
    </source>
</evidence>
<feature type="transmembrane region" description="Helical" evidence="8">
    <location>
        <begin position="211"/>
        <end position="230"/>
    </location>
</feature>
<organism evidence="10 11">
    <name type="scientific">Brassicogethes aeneus</name>
    <name type="common">Rape pollen beetle</name>
    <name type="synonym">Meligethes aeneus</name>
    <dbReference type="NCBI Taxonomy" id="1431903"/>
    <lineage>
        <taxon>Eukaryota</taxon>
        <taxon>Metazoa</taxon>
        <taxon>Ecdysozoa</taxon>
        <taxon>Arthropoda</taxon>
        <taxon>Hexapoda</taxon>
        <taxon>Insecta</taxon>
        <taxon>Pterygota</taxon>
        <taxon>Neoptera</taxon>
        <taxon>Endopterygota</taxon>
        <taxon>Coleoptera</taxon>
        <taxon>Polyphaga</taxon>
        <taxon>Cucujiformia</taxon>
        <taxon>Nitidulidae</taxon>
        <taxon>Meligethinae</taxon>
        <taxon>Brassicogethes</taxon>
    </lineage>
</organism>
<keyword evidence="6 8" id="KW-1133">Transmembrane helix</keyword>
<evidence type="ECO:0000256" key="8">
    <source>
        <dbReference type="SAM" id="Phobius"/>
    </source>
</evidence>
<evidence type="ECO:0000256" key="2">
    <source>
        <dbReference type="ARBA" id="ARBA00022448"/>
    </source>
</evidence>
<dbReference type="GO" id="GO:0022857">
    <property type="term" value="F:transmembrane transporter activity"/>
    <property type="evidence" value="ECO:0007669"/>
    <property type="project" value="InterPro"/>
</dbReference>
<keyword evidence="2" id="KW-0813">Transport</keyword>
<evidence type="ECO:0000256" key="4">
    <source>
        <dbReference type="ARBA" id="ARBA00022597"/>
    </source>
</evidence>
<dbReference type="Gene3D" id="1.20.1250.20">
    <property type="entry name" value="MFS general substrate transporter like domains"/>
    <property type="match status" value="3"/>
</dbReference>
<feature type="transmembrane region" description="Helical" evidence="8">
    <location>
        <begin position="178"/>
        <end position="199"/>
    </location>
</feature>
<keyword evidence="7 8" id="KW-0472">Membrane</keyword>
<feature type="transmembrane region" description="Helical" evidence="8">
    <location>
        <begin position="142"/>
        <end position="166"/>
    </location>
</feature>
<keyword evidence="5 8" id="KW-0812">Transmembrane</keyword>
<dbReference type="InterPro" id="IPR050549">
    <property type="entry name" value="MFS_Trehalose_Transporter"/>
</dbReference>
<evidence type="ECO:0000256" key="6">
    <source>
        <dbReference type="ARBA" id="ARBA00022989"/>
    </source>
</evidence>
<feature type="transmembrane region" description="Helical" evidence="8">
    <location>
        <begin position="357"/>
        <end position="379"/>
    </location>
</feature>
<accession>A0A9P0AN74</accession>
<dbReference type="Proteomes" id="UP001154078">
    <property type="component" value="Chromosome 1"/>
</dbReference>
<feature type="transmembrane region" description="Helical" evidence="8">
    <location>
        <begin position="109"/>
        <end position="130"/>
    </location>
</feature>
<evidence type="ECO:0000256" key="7">
    <source>
        <dbReference type="ARBA" id="ARBA00023136"/>
    </source>
</evidence>
<feature type="transmembrane region" description="Helical" evidence="8">
    <location>
        <begin position="391"/>
        <end position="411"/>
    </location>
</feature>
<dbReference type="InterPro" id="IPR036259">
    <property type="entry name" value="MFS_trans_sf"/>
</dbReference>
<comment type="subcellular location">
    <subcellularLocation>
        <location evidence="1">Cell membrane</location>
        <topology evidence="1">Multi-pass membrane protein</topology>
    </subcellularLocation>
</comment>
<feature type="transmembrane region" description="Helical" evidence="8">
    <location>
        <begin position="525"/>
        <end position="544"/>
    </location>
</feature>
<evidence type="ECO:0000256" key="1">
    <source>
        <dbReference type="ARBA" id="ARBA00004651"/>
    </source>
</evidence>
<dbReference type="InterPro" id="IPR005828">
    <property type="entry name" value="MFS_sugar_transport-like"/>
</dbReference>
<keyword evidence="3" id="KW-1003">Cell membrane</keyword>
<keyword evidence="11" id="KW-1185">Reference proteome</keyword>
<evidence type="ECO:0000313" key="11">
    <source>
        <dbReference type="Proteomes" id="UP001154078"/>
    </source>
</evidence>
<feature type="transmembrane region" description="Helical" evidence="8">
    <location>
        <begin position="492"/>
        <end position="513"/>
    </location>
</feature>
<dbReference type="InterPro" id="IPR020846">
    <property type="entry name" value="MFS_dom"/>
</dbReference>
<dbReference type="FunFam" id="1.20.1250.20:FF:000218">
    <property type="entry name" value="facilitated trehalose transporter Tret1"/>
    <property type="match status" value="1"/>
</dbReference>
<reference evidence="10" key="1">
    <citation type="submission" date="2021-12" db="EMBL/GenBank/DDBJ databases">
        <authorList>
            <person name="King R."/>
        </authorList>
    </citation>
    <scope>NUCLEOTIDE SEQUENCE</scope>
</reference>
<dbReference type="PROSITE" id="PS50850">
    <property type="entry name" value="MFS"/>
    <property type="match status" value="1"/>
</dbReference>
<gene>
    <name evidence="10" type="ORF">MELIAE_LOCUS265</name>
</gene>
<evidence type="ECO:0000256" key="3">
    <source>
        <dbReference type="ARBA" id="ARBA00022475"/>
    </source>
</evidence>
<dbReference type="PANTHER" id="PTHR48021:SF46">
    <property type="entry name" value="MAJOR FACILITATOR SUPERFAMILY (MFS) PROFILE DOMAIN-CONTAINING PROTEIN"/>
    <property type="match status" value="1"/>
</dbReference>
<feature type="transmembrane region" description="Helical" evidence="8">
    <location>
        <begin position="43"/>
        <end position="65"/>
    </location>
</feature>
<evidence type="ECO:0000259" key="9">
    <source>
        <dbReference type="PROSITE" id="PS50850"/>
    </source>
</evidence>
<feature type="transmembrane region" description="Helical" evidence="8">
    <location>
        <begin position="77"/>
        <end position="97"/>
    </location>
</feature>
<sequence length="653" mass="73150">MDIFNGDENVDENLHRVSEAVRKDKEGTGKIWDLFTVKSNRKAAIIVFGLRAFQQFSGVAAIMFYAKIIFQEASTDISANLSTIIYFIIQLVMSLLSSFIVDKTGRRPLLIFSIIGSAVALATEGLYFYFENDELYSTSSLIYLPLIALLTFVVIFNLGMGTIPVLILGEFFPTNVKAFALCIADMVSCTTVSISAKFFQITKDNFGMHVPFFSFTVCCLLALVFILLYIPETKGKTLEEIQEHLRGDHKKESETVTRFIKILLIKVIVVNFNIKQTALISGIIPILHFVTFYFMPESPYYLKISSIKEETRDSMDIFNGDENVDENLHRVSEAVRKDKEGTGKIWDLFTVKSSRKAAIIVFGLRAFQQFSGVAAIMFYAKIIFQEASTDISANLSTIIYFIIQLVMSLLSSFIVDKTGRRPLLIFSIIGSAVALATEGLYFYFENDELYSTSSLIYLPLIALLTFVVIFNLGMGTIPVLILGEFFPTNVKAFALCIADMVSCTTVSISAKFFQITKDNFGMHVPFFSFTVCCLLALVFILLYIPETKGKTLEEIQEHLRGDHKKESETVTRSVDKSGRRPLLIFSIIGSAVALATEGLYFYFENDELYSTSLLIYLPLIALLTFVVIFNLGMGTIPVLILGEFFPTNVKASV</sequence>
<protein>
    <recommendedName>
        <fullName evidence="9">Major facilitator superfamily (MFS) profile domain-containing protein</fullName>
    </recommendedName>
</protein>
<proteinExistence type="predicted"/>
<dbReference type="AlphaFoldDB" id="A0A9P0AN74"/>
<dbReference type="Pfam" id="PF00083">
    <property type="entry name" value="Sugar_tr"/>
    <property type="match status" value="3"/>
</dbReference>
<dbReference type="OrthoDB" id="6133115at2759"/>
<feature type="transmembrane region" description="Helical" evidence="8">
    <location>
        <begin position="456"/>
        <end position="480"/>
    </location>
</feature>
<name>A0A9P0AN74_BRAAE</name>
<feature type="transmembrane region" description="Helical" evidence="8">
    <location>
        <begin position="423"/>
        <end position="444"/>
    </location>
</feature>